<organism evidence="2 3">
    <name type="scientific">Cylindrobasidium torrendii FP15055 ss-10</name>
    <dbReference type="NCBI Taxonomy" id="1314674"/>
    <lineage>
        <taxon>Eukaryota</taxon>
        <taxon>Fungi</taxon>
        <taxon>Dikarya</taxon>
        <taxon>Basidiomycota</taxon>
        <taxon>Agaricomycotina</taxon>
        <taxon>Agaricomycetes</taxon>
        <taxon>Agaricomycetidae</taxon>
        <taxon>Agaricales</taxon>
        <taxon>Marasmiineae</taxon>
        <taxon>Physalacriaceae</taxon>
        <taxon>Cylindrobasidium</taxon>
    </lineage>
</organism>
<gene>
    <name evidence="2" type="ORF">CYLTODRAFT_411638</name>
</gene>
<accession>A0A0D7B834</accession>
<proteinExistence type="predicted"/>
<feature type="compositionally biased region" description="Low complexity" evidence="1">
    <location>
        <begin position="522"/>
        <end position="533"/>
    </location>
</feature>
<name>A0A0D7B834_9AGAR</name>
<dbReference type="EMBL" id="KN880546">
    <property type="protein sequence ID" value="KIY66693.1"/>
    <property type="molecule type" value="Genomic_DNA"/>
</dbReference>
<dbReference type="AlphaFoldDB" id="A0A0D7B834"/>
<protein>
    <submittedName>
        <fullName evidence="2">Uncharacterized protein</fullName>
    </submittedName>
</protein>
<reference evidence="2 3" key="1">
    <citation type="journal article" date="2015" name="Fungal Genet. Biol.">
        <title>Evolution of novel wood decay mechanisms in Agaricales revealed by the genome sequences of Fistulina hepatica and Cylindrobasidium torrendii.</title>
        <authorList>
            <person name="Floudas D."/>
            <person name="Held B.W."/>
            <person name="Riley R."/>
            <person name="Nagy L.G."/>
            <person name="Koehler G."/>
            <person name="Ransdell A.S."/>
            <person name="Younus H."/>
            <person name="Chow J."/>
            <person name="Chiniquy J."/>
            <person name="Lipzen A."/>
            <person name="Tritt A."/>
            <person name="Sun H."/>
            <person name="Haridas S."/>
            <person name="LaButti K."/>
            <person name="Ohm R.A."/>
            <person name="Kues U."/>
            <person name="Blanchette R.A."/>
            <person name="Grigoriev I.V."/>
            <person name="Minto R.E."/>
            <person name="Hibbett D.S."/>
        </authorList>
    </citation>
    <scope>NUCLEOTIDE SEQUENCE [LARGE SCALE GENOMIC DNA]</scope>
    <source>
        <strain evidence="2 3">FP15055 ss-10</strain>
    </source>
</reference>
<evidence type="ECO:0000313" key="2">
    <source>
        <dbReference type="EMBL" id="KIY66693.1"/>
    </source>
</evidence>
<evidence type="ECO:0000256" key="1">
    <source>
        <dbReference type="SAM" id="MobiDB-lite"/>
    </source>
</evidence>
<feature type="region of interest" description="Disordered" evidence="1">
    <location>
        <begin position="165"/>
        <end position="188"/>
    </location>
</feature>
<dbReference type="Proteomes" id="UP000054007">
    <property type="component" value="Unassembled WGS sequence"/>
</dbReference>
<feature type="compositionally biased region" description="Basic and acidic residues" evidence="1">
    <location>
        <begin position="483"/>
        <end position="493"/>
    </location>
</feature>
<feature type="region of interest" description="Disordered" evidence="1">
    <location>
        <begin position="483"/>
        <end position="533"/>
    </location>
</feature>
<sequence length="533" mass="58709">MSTDTQTVETIRLAAVDSGHKNYYYGAYYSEGDERNIAGACDAKVNTREEAELEALEKVLDGITRRGNESWSIAATFEIQTSCGTLSQCITVSSITSAHDTDLVEYTGLVVDLPEYRTLGTKARVHHQVQRANKMLHKFSAPITFRLVPNSQTAPARTLAEDFALSKNPPRAPHSDVSQPSSRAELLPATSASASVQPLIGNKPSSTVAAQATNNSLSLPSVDQYIPLSWFHRWEKDPAAQSRIQLPQAGQLKNIAHLCEKVFEMTAKPLKSISWPVEPNTLWDRVLDILIKVVDAHRPLTHRGAALECDFGTQDGGEACHSGVKRQAEDDIDLDCNAKRQKSESGWISTTKPSDEEVLLIGFFPVLNALLDRISSGEWGGKQPIVNVVYLKGSVDNEDRRLYACIPKVIAKVNTLINKINGTIANERQKLRQEGKPADYLRRVHLAVLEQPDAREKLFGKGRLVGHQGVVFAVRSVTGGHGDLDEISRKEIPRPQPPARPHDARRRKLYRERLANARAEPEAAASESVVSSS</sequence>
<evidence type="ECO:0000313" key="3">
    <source>
        <dbReference type="Proteomes" id="UP000054007"/>
    </source>
</evidence>
<feature type="compositionally biased region" description="Basic and acidic residues" evidence="1">
    <location>
        <begin position="511"/>
        <end position="521"/>
    </location>
</feature>
<keyword evidence="3" id="KW-1185">Reference proteome</keyword>